<name>A0A9W5IRP2_NEISU</name>
<proteinExistence type="inferred from homology"/>
<keyword evidence="2" id="KW-0132">Cell division</keyword>
<keyword evidence="2" id="KW-0159">Chromosome partition</keyword>
<reference evidence="3 4" key="1">
    <citation type="submission" date="2010-01" db="EMBL/GenBank/DDBJ databases">
        <authorList>
            <person name="Weinstock G."/>
            <person name="Sodergren E."/>
            <person name="Clifton S."/>
            <person name="Fulton L."/>
            <person name="Fulton B."/>
            <person name="Courtney L."/>
            <person name="Fronick C."/>
            <person name="Harrison M."/>
            <person name="Strong C."/>
            <person name="Farmer C."/>
            <person name="Delahaunty K."/>
            <person name="Markovic C."/>
            <person name="Hall O."/>
            <person name="Minx P."/>
            <person name="Tomlinson C."/>
            <person name="Mitreva M."/>
            <person name="Nelson J."/>
            <person name="Hou S."/>
            <person name="Wollam A."/>
            <person name="Pepin K.H."/>
            <person name="Johnson M."/>
            <person name="Bhonagiri V."/>
            <person name="Nash W.E."/>
            <person name="Warren W."/>
            <person name="Chinwalla A."/>
            <person name="Mardis E.R."/>
            <person name="Wilson R.K."/>
        </authorList>
    </citation>
    <scope>NUCLEOTIDE SEQUENCE [LARGE SCALE GENOMIC DNA]</scope>
    <source>
        <strain evidence="3 4">NJ9703</strain>
    </source>
</reference>
<sequence length="298" mass="33609">MPSEHLISSTAATPSEHTVAWVFGQPVTDVPQDLFIPPDALKVVLSSFQGPLDLLLYLIRKQNIDVLDIPMVKITEQYLHYIAQMEAYHFDLAAEYLLMAAMLIEIKSRLLLPRPEEVEDEEADPRAELVRRLLAYEQMKLAAQGLDALPRAGRDFAWAYLPLEIAVEAKLPEVYVADLTQAWLGILSRAKHTRSHEVVRETISVRAQMTAILRRLNESGINKFSDLFKPEQGATYVVVNFIALLELAKEGLVRIVQPENYGEIEISLKDGLETNEAEMLSDGLEADETDNENLKKEN</sequence>
<keyword evidence="2" id="KW-0131">Cell cycle</keyword>
<dbReference type="HAMAP" id="MF_01805">
    <property type="entry name" value="ScpA"/>
    <property type="match status" value="1"/>
</dbReference>
<dbReference type="AlphaFoldDB" id="A0A9W5IRP2"/>
<organism evidence="3 4">
    <name type="scientific">Neisseria subflava NJ9703</name>
    <dbReference type="NCBI Taxonomy" id="546268"/>
    <lineage>
        <taxon>Bacteria</taxon>
        <taxon>Pseudomonadati</taxon>
        <taxon>Pseudomonadota</taxon>
        <taxon>Betaproteobacteria</taxon>
        <taxon>Neisseriales</taxon>
        <taxon>Neisseriaceae</taxon>
        <taxon>Neisseria</taxon>
    </lineage>
</organism>
<accession>A0A9W5IRP2</accession>
<gene>
    <name evidence="2" type="primary">scpA</name>
    <name evidence="3" type="ORF">NEISUBOT_03881</name>
</gene>
<comment type="similarity">
    <text evidence="2">Belongs to the ScpA family.</text>
</comment>
<dbReference type="PANTHER" id="PTHR33969">
    <property type="entry name" value="SEGREGATION AND CONDENSATION PROTEIN A"/>
    <property type="match status" value="1"/>
</dbReference>
<evidence type="ECO:0000256" key="1">
    <source>
        <dbReference type="ARBA" id="ARBA00044777"/>
    </source>
</evidence>
<dbReference type="InterPro" id="IPR003768">
    <property type="entry name" value="ScpA"/>
</dbReference>
<dbReference type="RefSeq" id="WP_004519564.1">
    <property type="nucleotide sequence ID" value="NZ_ACEO02000003.1"/>
</dbReference>
<dbReference type="Proteomes" id="UP000004621">
    <property type="component" value="Unassembled WGS sequence"/>
</dbReference>
<dbReference type="Gene3D" id="6.10.250.2410">
    <property type="match status" value="1"/>
</dbReference>
<dbReference type="EMBL" id="ACEO02000003">
    <property type="protein sequence ID" value="EFC52527.1"/>
    <property type="molecule type" value="Genomic_DNA"/>
</dbReference>
<dbReference type="GO" id="GO:0006260">
    <property type="term" value="P:DNA replication"/>
    <property type="evidence" value="ECO:0007669"/>
    <property type="project" value="UniProtKB-UniRule"/>
</dbReference>
<comment type="subunit">
    <text evidence="2">Component of a cohesin-like complex composed of ScpA, ScpB and the Smc homodimer, in which ScpA and ScpB bind to the head domain of Smc. The presence of the three proteins is required for the association of the complex with DNA.</text>
</comment>
<dbReference type="GO" id="GO:0051301">
    <property type="term" value="P:cell division"/>
    <property type="evidence" value="ECO:0007669"/>
    <property type="project" value="UniProtKB-KW"/>
</dbReference>
<keyword evidence="2" id="KW-0963">Cytoplasm</keyword>
<dbReference type="Gene3D" id="1.10.10.580">
    <property type="entry name" value="Structural maintenance of chromosome 1. Chain E"/>
    <property type="match status" value="1"/>
</dbReference>
<comment type="function">
    <text evidence="2">Participates in chromosomal partition during cell division. May act via the formation of a condensin-like complex containing Smc and ScpB that pull DNA away from mid-cell into both cell halves.</text>
</comment>
<dbReference type="GO" id="GO:0005737">
    <property type="term" value="C:cytoplasm"/>
    <property type="evidence" value="ECO:0007669"/>
    <property type="project" value="UniProtKB-SubCell"/>
</dbReference>
<comment type="subcellular location">
    <subcellularLocation>
        <location evidence="2">Cytoplasm</location>
    </subcellularLocation>
    <text evidence="2">Associated with two foci at the outer edges of the nucleoid region in young cells, and at four foci within both cell halves in older cells.</text>
</comment>
<evidence type="ECO:0000256" key="2">
    <source>
        <dbReference type="HAMAP-Rule" id="MF_01805"/>
    </source>
</evidence>
<evidence type="ECO:0000313" key="3">
    <source>
        <dbReference type="EMBL" id="EFC52527.1"/>
    </source>
</evidence>
<dbReference type="Pfam" id="PF02616">
    <property type="entry name" value="SMC_ScpA"/>
    <property type="match status" value="1"/>
</dbReference>
<dbReference type="InterPro" id="IPR023093">
    <property type="entry name" value="ScpA-like_C"/>
</dbReference>
<dbReference type="GO" id="GO:0007059">
    <property type="term" value="P:chromosome segregation"/>
    <property type="evidence" value="ECO:0007669"/>
    <property type="project" value="UniProtKB-UniRule"/>
</dbReference>
<protein>
    <recommendedName>
        <fullName evidence="1 2">Segregation and condensation protein A</fullName>
    </recommendedName>
</protein>
<dbReference type="PANTHER" id="PTHR33969:SF2">
    <property type="entry name" value="SEGREGATION AND CONDENSATION PROTEIN A"/>
    <property type="match status" value="1"/>
</dbReference>
<evidence type="ECO:0000313" key="4">
    <source>
        <dbReference type="Proteomes" id="UP000004621"/>
    </source>
</evidence>
<comment type="caution">
    <text evidence="3">The sequence shown here is derived from an EMBL/GenBank/DDBJ whole genome shotgun (WGS) entry which is preliminary data.</text>
</comment>